<dbReference type="STRING" id="1416778.SAMN05443633_101298"/>
<gene>
    <name evidence="1" type="ORF">SAMN05443633_101298</name>
</gene>
<dbReference type="EMBL" id="FQUT01000001">
    <property type="protein sequence ID" value="SHE46668.1"/>
    <property type="molecule type" value="Genomic_DNA"/>
</dbReference>
<keyword evidence="2" id="KW-1185">Reference proteome</keyword>
<accession>A0A1M4TQG2</accession>
<sequence length="298" mass="35647">MIDYIKAYFPDKNEIFGIMKDNYNLEKISYTRFDKTENALVSYETYKKEFENMELKITNQGAYLHNSLHHFYNKIVYGIDGNYNDFKHSSLVNAVDFLEDRIKFPVDKLELSQGLEFGLNLRVPFDLDEFILDQCILYDFCEVSKFPPPTEEQVYKEFQKGNYRLKIYHKGRQQCNGDAILRVEIKFLDKRDFNKNGICFLNDLDDRDNLIFLYDKLCSIVKFKLMCIDNIEIRDFSHYKKNKLYKYCSHKYWAELSKGSFKLESKKAYPYFEKNKLLENKKILLSLMDSKFTELLDS</sequence>
<reference evidence="2" key="1">
    <citation type="submission" date="2016-11" db="EMBL/GenBank/DDBJ databases">
        <authorList>
            <person name="Varghese N."/>
            <person name="Submissions S."/>
        </authorList>
    </citation>
    <scope>NUCLEOTIDE SEQUENCE [LARGE SCALE GENOMIC DNA]</scope>
    <source>
        <strain evidence="2">DSM 27619</strain>
    </source>
</reference>
<dbReference type="RefSeq" id="WP_072952849.1">
    <property type="nucleotide sequence ID" value="NZ_FQUT01000001.1"/>
</dbReference>
<evidence type="ECO:0000313" key="1">
    <source>
        <dbReference type="EMBL" id="SHE46668.1"/>
    </source>
</evidence>
<dbReference type="OrthoDB" id="795069at2"/>
<name>A0A1M4TQG2_9FLAO</name>
<dbReference type="Proteomes" id="UP000184518">
    <property type="component" value="Unassembled WGS sequence"/>
</dbReference>
<proteinExistence type="predicted"/>
<evidence type="ECO:0000313" key="2">
    <source>
        <dbReference type="Proteomes" id="UP000184518"/>
    </source>
</evidence>
<dbReference type="AlphaFoldDB" id="A0A1M4TQG2"/>
<protein>
    <submittedName>
        <fullName evidence="1">Uncharacterized protein</fullName>
    </submittedName>
</protein>
<organism evidence="1 2">
    <name type="scientific">Chryseobacterium arachidis</name>
    <dbReference type="NCBI Taxonomy" id="1416778"/>
    <lineage>
        <taxon>Bacteria</taxon>
        <taxon>Pseudomonadati</taxon>
        <taxon>Bacteroidota</taxon>
        <taxon>Flavobacteriia</taxon>
        <taxon>Flavobacteriales</taxon>
        <taxon>Weeksellaceae</taxon>
        <taxon>Chryseobacterium group</taxon>
        <taxon>Chryseobacterium</taxon>
    </lineage>
</organism>